<evidence type="ECO:0000313" key="3">
    <source>
        <dbReference type="EMBL" id="RST95821.1"/>
    </source>
</evidence>
<dbReference type="Gene3D" id="1.10.530.10">
    <property type="match status" value="1"/>
</dbReference>
<dbReference type="GO" id="GO:0009986">
    <property type="term" value="C:cell surface"/>
    <property type="evidence" value="ECO:0007669"/>
    <property type="project" value="UniProtKB-SubCell"/>
</dbReference>
<sequence length="203" mass="23147">MSKKIIKRCILFLILVFLIACSWYVWQLKKHVTQTLKWEPLVKTVLEEENMDQYEDLVLAIIFTETKGNSVDVMQSSESKYGEQNKITSEKESITSGVTHLAEAIKYALDNGCDIWTGVQAYNFGTSYVDYVVTHGEKNSLELAQTYSKEVLAPMLGNETGATYHYYEPIALFHNGGKLYQNGGNFFYAELVKRNMKIINILS</sequence>
<dbReference type="InterPro" id="IPR023346">
    <property type="entry name" value="Lysozyme-like_dom_sf"/>
</dbReference>
<dbReference type="AlphaFoldDB" id="A0A429ZQ66"/>
<dbReference type="SUPFAM" id="SSF53955">
    <property type="entry name" value="Lysozyme-like"/>
    <property type="match status" value="1"/>
</dbReference>
<dbReference type="RefSeq" id="WP_125955912.1">
    <property type="nucleotide sequence ID" value="NZ_JAQEJV010000002.1"/>
</dbReference>
<evidence type="ECO:0000259" key="2">
    <source>
        <dbReference type="Pfam" id="PF13702"/>
    </source>
</evidence>
<organism evidence="3 4">
    <name type="scientific">Vagococcus bubulae</name>
    <dbReference type="NCBI Taxonomy" id="1977868"/>
    <lineage>
        <taxon>Bacteria</taxon>
        <taxon>Bacillati</taxon>
        <taxon>Bacillota</taxon>
        <taxon>Bacilli</taxon>
        <taxon>Lactobacillales</taxon>
        <taxon>Enterococcaceae</taxon>
        <taxon>Vagococcus</taxon>
    </lineage>
</organism>
<gene>
    <name evidence="3" type="ORF">CBF36_01250</name>
</gene>
<dbReference type="Proteomes" id="UP000288490">
    <property type="component" value="Unassembled WGS sequence"/>
</dbReference>
<dbReference type="PROSITE" id="PS51257">
    <property type="entry name" value="PROKAR_LIPOPROTEIN"/>
    <property type="match status" value="1"/>
</dbReference>
<evidence type="ECO:0000256" key="1">
    <source>
        <dbReference type="ARBA" id="ARBA00004241"/>
    </source>
</evidence>
<feature type="domain" description="CwlT-like lysozyme" evidence="2">
    <location>
        <begin position="34"/>
        <end position="195"/>
    </location>
</feature>
<dbReference type="CDD" id="cd16891">
    <property type="entry name" value="CwlT-like"/>
    <property type="match status" value="1"/>
</dbReference>
<comment type="caution">
    <text evidence="3">The sequence shown here is derived from an EMBL/GenBank/DDBJ whole genome shotgun (WGS) entry which is preliminary data.</text>
</comment>
<proteinExistence type="predicted"/>
<reference evidence="3 4" key="1">
    <citation type="submission" date="2017-05" db="EMBL/GenBank/DDBJ databases">
        <title>Vagococcus spp. assemblies.</title>
        <authorList>
            <person name="Gulvik C.A."/>
        </authorList>
    </citation>
    <scope>NUCLEOTIDE SEQUENCE [LARGE SCALE GENOMIC DNA]</scope>
    <source>
        <strain evidence="3 4">SS1994</strain>
    </source>
</reference>
<dbReference type="EMBL" id="NGJT01000002">
    <property type="protein sequence ID" value="RST95821.1"/>
    <property type="molecule type" value="Genomic_DNA"/>
</dbReference>
<accession>A0A429ZQ66</accession>
<comment type="subcellular location">
    <subcellularLocation>
        <location evidence="1">Cell surface</location>
    </subcellularLocation>
</comment>
<protein>
    <recommendedName>
        <fullName evidence="2">CwlT-like lysozyme domain-containing protein</fullName>
    </recommendedName>
</protein>
<name>A0A429ZQ66_9ENTE</name>
<evidence type="ECO:0000313" key="4">
    <source>
        <dbReference type="Proteomes" id="UP000288490"/>
    </source>
</evidence>
<dbReference type="Pfam" id="PF13702">
    <property type="entry name" value="Lysozyme_like"/>
    <property type="match status" value="1"/>
</dbReference>
<dbReference type="OrthoDB" id="1654978at2"/>
<keyword evidence="4" id="KW-1185">Reference proteome</keyword>
<dbReference type="InterPro" id="IPR047194">
    <property type="entry name" value="CwlT-like_lysozyme"/>
</dbReference>